<dbReference type="Gene3D" id="3.40.640.10">
    <property type="entry name" value="Type I PLP-dependent aspartate aminotransferase-like (Major domain)"/>
    <property type="match status" value="1"/>
</dbReference>
<dbReference type="RefSeq" id="WP_382365103.1">
    <property type="nucleotide sequence ID" value="NZ_JBHLWV010000024.1"/>
</dbReference>
<comment type="similarity">
    <text evidence="4">Belongs to the group II decarboxylase family. Sphingosine-1-phosphate lyase subfamily.</text>
</comment>
<evidence type="ECO:0000256" key="5">
    <source>
        <dbReference type="RuleBase" id="RU000382"/>
    </source>
</evidence>
<dbReference type="InterPro" id="IPR015422">
    <property type="entry name" value="PyrdxlP-dep_Trfase_small"/>
</dbReference>
<sequence length="498" mass="50728">MTPESPVHSERYRRTLAELARRRATDAPTHGGRILSYVYDSGLAELDELAGAAAALVQPVNGLDPTVFGSVASMERDLIAFARTAFHGPDAVGSVTSGGTESCVLAVKAARDHAGLAPGTGSLVLPATAHAAFDKAARLLGVRAVRVPVDPATTRVSAAAMAAAIEDDTFLLVASAPNYPTGALDPIGEIAEVATARALPLHVDACLGGFALAWWPQPLPAWDFRVPGVTSISADFHKYGYAPKGASVILHADRDRHRAGFFATTDWPGYPIVNPTLLGSRSAAGLASAWAITDYLGPDGFAALVAPVAEAAAALRVAVEGIDGLAVAGAPDGPVFAVVADPASSAPIDPHRWSAAVAAAGFTLQEQPSYRQPDGTVLPASTHLTVTPVTASVLDDLIGAMTVGAERARGQAPAAAPDALTALAQAFVDGALTVDDALALDSASTAAALVAAGIDPHTDPSDAANALDLPAIIAAIEALPREVTAKMLAEFLASYANP</sequence>
<keyword evidence="7" id="KW-1185">Reference proteome</keyword>
<evidence type="ECO:0000256" key="1">
    <source>
        <dbReference type="ARBA" id="ARBA00001933"/>
    </source>
</evidence>
<protein>
    <submittedName>
        <fullName evidence="6">Pyridoxal phosphate-dependent decarboxylase family protein</fullName>
    </submittedName>
</protein>
<reference evidence="6 7" key="1">
    <citation type="submission" date="2024-09" db="EMBL/GenBank/DDBJ databases">
        <authorList>
            <person name="Sun Q."/>
            <person name="Mori K."/>
        </authorList>
    </citation>
    <scope>NUCLEOTIDE SEQUENCE [LARGE SCALE GENOMIC DNA]</scope>
    <source>
        <strain evidence="6 7">CCM 7957</strain>
    </source>
</reference>
<evidence type="ECO:0000256" key="3">
    <source>
        <dbReference type="ARBA" id="ARBA00023239"/>
    </source>
</evidence>
<organism evidence="6 7">
    <name type="scientific">Gordonia phosphorivorans</name>
    <dbReference type="NCBI Taxonomy" id="1056982"/>
    <lineage>
        <taxon>Bacteria</taxon>
        <taxon>Bacillati</taxon>
        <taxon>Actinomycetota</taxon>
        <taxon>Actinomycetes</taxon>
        <taxon>Mycobacteriales</taxon>
        <taxon>Gordoniaceae</taxon>
        <taxon>Gordonia</taxon>
    </lineage>
</organism>
<evidence type="ECO:0000313" key="7">
    <source>
        <dbReference type="Proteomes" id="UP001589783"/>
    </source>
</evidence>
<dbReference type="InterPro" id="IPR015421">
    <property type="entry name" value="PyrdxlP-dep_Trfase_major"/>
</dbReference>
<evidence type="ECO:0000256" key="2">
    <source>
        <dbReference type="ARBA" id="ARBA00022898"/>
    </source>
</evidence>
<dbReference type="InterPro" id="IPR015424">
    <property type="entry name" value="PyrdxlP-dep_Trfase"/>
</dbReference>
<evidence type="ECO:0000313" key="6">
    <source>
        <dbReference type="EMBL" id="MFC0315923.1"/>
    </source>
</evidence>
<comment type="cofactor">
    <cofactor evidence="1 5">
        <name>pyridoxal 5'-phosphate</name>
        <dbReference type="ChEBI" id="CHEBI:597326"/>
    </cofactor>
</comment>
<evidence type="ECO:0000256" key="4">
    <source>
        <dbReference type="ARBA" id="ARBA00038302"/>
    </source>
</evidence>
<keyword evidence="2 5" id="KW-0663">Pyridoxal phosphate</keyword>
<comment type="caution">
    <text evidence="6">The sequence shown here is derived from an EMBL/GenBank/DDBJ whole genome shotgun (WGS) entry which is preliminary data.</text>
</comment>
<name>A0ABV6HAL7_9ACTN</name>
<dbReference type="Gene3D" id="3.90.1150.10">
    <property type="entry name" value="Aspartate Aminotransferase, domain 1"/>
    <property type="match status" value="1"/>
</dbReference>
<dbReference type="PANTHER" id="PTHR42735">
    <property type="match status" value="1"/>
</dbReference>
<accession>A0ABV6HAL7</accession>
<dbReference type="EMBL" id="JBHLWV010000024">
    <property type="protein sequence ID" value="MFC0315923.1"/>
    <property type="molecule type" value="Genomic_DNA"/>
</dbReference>
<dbReference type="Pfam" id="PF00282">
    <property type="entry name" value="Pyridoxal_deC"/>
    <property type="match status" value="1"/>
</dbReference>
<dbReference type="PANTHER" id="PTHR42735:SF6">
    <property type="entry name" value="SPHINGOSINE-1-PHOSPHATE LYASE 1"/>
    <property type="match status" value="1"/>
</dbReference>
<dbReference type="SUPFAM" id="SSF53383">
    <property type="entry name" value="PLP-dependent transferases"/>
    <property type="match status" value="1"/>
</dbReference>
<keyword evidence="3 5" id="KW-0456">Lyase</keyword>
<gene>
    <name evidence="6" type="ORF">ACFFJD_13800</name>
</gene>
<dbReference type="InterPro" id="IPR002129">
    <property type="entry name" value="PyrdxlP-dep_de-COase"/>
</dbReference>
<proteinExistence type="inferred from homology"/>
<dbReference type="InterPro" id="IPR050477">
    <property type="entry name" value="GrpII_AminoAcid_Decarb"/>
</dbReference>
<dbReference type="Proteomes" id="UP001589783">
    <property type="component" value="Unassembled WGS sequence"/>
</dbReference>